<dbReference type="Proteomes" id="UP001386437">
    <property type="component" value="Unassembled WGS sequence"/>
</dbReference>
<dbReference type="InterPro" id="IPR018422">
    <property type="entry name" value="Cation/H_exchanger_CPA1"/>
</dbReference>
<sequence>MEFAIELPTRAGSLLLIIALCHALAQRLRLPDSFALTGAGVLLGIVYWMLEHVAPQFTAASITSFLTPALPPEAYLWIFLPSILFQAAMEVDTKGFLADLAPILVLAIGAVLAATAGVGLMAYLMSGQRLVVCLLLGAIVSTTDPSTVISLFQGSGVPDRLIRLIEGESLFNDAAAIAISTLLIGALSLTPPSGAAGEHPLGHFLLSLAGGCALGSIVGAAFVALSGALHSAPFSAYTLSLAVPNLIYPAAEHWLHVSGVAAAVCAGLVANRLMQSRWAASHLTLFRHLWQNQAALAAAAVFLLASAHVPGMLDDLNALDAITLCLALAAAIASRLCILTLCLPLLSRLGICKPLPRAHRFLIAWGGVRGPVTLTLAICIARNAALPSGTRHFAATMATGFVLLNLVCNGLTLSRLSRRLGIGRDERTAKAGRPE</sequence>
<evidence type="ECO:0000256" key="10">
    <source>
        <dbReference type="SAM" id="Phobius"/>
    </source>
</evidence>
<feature type="transmembrane region" description="Helical" evidence="10">
    <location>
        <begin position="254"/>
        <end position="273"/>
    </location>
</feature>
<feature type="transmembrane region" description="Helical" evidence="10">
    <location>
        <begin position="33"/>
        <end position="50"/>
    </location>
</feature>
<comment type="caution">
    <text evidence="12">The sequence shown here is derived from an EMBL/GenBank/DDBJ whole genome shotgun (WGS) entry which is preliminary data.</text>
</comment>
<keyword evidence="9" id="KW-0739">Sodium transport</keyword>
<evidence type="ECO:0000259" key="11">
    <source>
        <dbReference type="Pfam" id="PF00999"/>
    </source>
</evidence>
<keyword evidence="5 10" id="KW-1133">Transmembrane helix</keyword>
<evidence type="ECO:0000256" key="5">
    <source>
        <dbReference type="ARBA" id="ARBA00022989"/>
    </source>
</evidence>
<evidence type="ECO:0000256" key="8">
    <source>
        <dbReference type="ARBA" id="ARBA00023136"/>
    </source>
</evidence>
<dbReference type="PANTHER" id="PTHR10110:SF86">
    <property type="entry name" value="SODIUM_HYDROGEN EXCHANGER 7"/>
    <property type="match status" value="1"/>
</dbReference>
<dbReference type="Gene3D" id="6.10.140.1330">
    <property type="match status" value="1"/>
</dbReference>
<evidence type="ECO:0000256" key="4">
    <source>
        <dbReference type="ARBA" id="ARBA00022692"/>
    </source>
</evidence>
<feature type="transmembrane region" description="Helical" evidence="10">
    <location>
        <begin position="358"/>
        <end position="381"/>
    </location>
</feature>
<keyword evidence="8 10" id="KW-0472">Membrane</keyword>
<dbReference type="EMBL" id="JACFYJ010000002">
    <property type="protein sequence ID" value="MEI5996051.1"/>
    <property type="molecule type" value="Genomic_DNA"/>
</dbReference>
<accession>A0ABU8IKN7</accession>
<name>A0ABU8IKN7_9BURK</name>
<protein>
    <submittedName>
        <fullName evidence="12">Cation:proton antiporter</fullName>
    </submittedName>
</protein>
<dbReference type="PANTHER" id="PTHR10110">
    <property type="entry name" value="SODIUM/HYDROGEN EXCHANGER"/>
    <property type="match status" value="1"/>
</dbReference>
<feature type="transmembrane region" description="Helical" evidence="10">
    <location>
        <begin position="319"/>
        <end position="346"/>
    </location>
</feature>
<feature type="transmembrane region" description="Helical" evidence="10">
    <location>
        <begin position="294"/>
        <end position="313"/>
    </location>
</feature>
<reference evidence="12 13" key="1">
    <citation type="journal article" date="2022" name="Arch. Microbiol.">
        <title>Paraburkholderia bengalensis sp. nov. isolated from roots of Oryza sativa, IR64.</title>
        <authorList>
            <person name="Nag P."/>
            <person name="Mondal N."/>
            <person name="Sarkar J."/>
            <person name="Das S."/>
        </authorList>
    </citation>
    <scope>NUCLEOTIDE SEQUENCE [LARGE SCALE GENOMIC DNA]</scope>
    <source>
        <strain evidence="12 13">IR64_4_BI</strain>
    </source>
</reference>
<evidence type="ECO:0000256" key="3">
    <source>
        <dbReference type="ARBA" id="ARBA00022475"/>
    </source>
</evidence>
<keyword evidence="13" id="KW-1185">Reference proteome</keyword>
<evidence type="ECO:0000313" key="13">
    <source>
        <dbReference type="Proteomes" id="UP001386437"/>
    </source>
</evidence>
<feature type="transmembrane region" description="Helical" evidence="10">
    <location>
        <begin position="393"/>
        <end position="414"/>
    </location>
</feature>
<organism evidence="12 13">
    <name type="scientific">Paraburkholderia bengalensis</name>
    <dbReference type="NCBI Taxonomy" id="2747562"/>
    <lineage>
        <taxon>Bacteria</taxon>
        <taxon>Pseudomonadati</taxon>
        <taxon>Pseudomonadota</taxon>
        <taxon>Betaproteobacteria</taxon>
        <taxon>Burkholderiales</taxon>
        <taxon>Burkholderiaceae</taxon>
        <taxon>Paraburkholderia</taxon>
    </lineage>
</organism>
<feature type="transmembrane region" description="Helical" evidence="10">
    <location>
        <begin position="100"/>
        <end position="124"/>
    </location>
</feature>
<dbReference type="InterPro" id="IPR006153">
    <property type="entry name" value="Cation/H_exchanger_TM"/>
</dbReference>
<evidence type="ECO:0000256" key="2">
    <source>
        <dbReference type="ARBA" id="ARBA00022448"/>
    </source>
</evidence>
<evidence type="ECO:0000313" key="12">
    <source>
        <dbReference type="EMBL" id="MEI5996051.1"/>
    </source>
</evidence>
<comment type="subcellular location">
    <subcellularLocation>
        <location evidence="1">Cell membrane</location>
        <topology evidence="1">Multi-pass membrane protein</topology>
    </subcellularLocation>
</comment>
<keyword evidence="2" id="KW-0813">Transport</keyword>
<evidence type="ECO:0000256" key="1">
    <source>
        <dbReference type="ARBA" id="ARBA00004651"/>
    </source>
</evidence>
<feature type="transmembrane region" description="Helical" evidence="10">
    <location>
        <begin position="131"/>
        <end position="154"/>
    </location>
</feature>
<keyword evidence="6" id="KW-0915">Sodium</keyword>
<dbReference type="Pfam" id="PF00999">
    <property type="entry name" value="Na_H_Exchanger"/>
    <property type="match status" value="1"/>
</dbReference>
<evidence type="ECO:0000256" key="7">
    <source>
        <dbReference type="ARBA" id="ARBA00023065"/>
    </source>
</evidence>
<feature type="domain" description="Cation/H+ exchanger transmembrane" evidence="11">
    <location>
        <begin position="16"/>
        <end position="416"/>
    </location>
</feature>
<keyword evidence="3" id="KW-1003">Cell membrane</keyword>
<feature type="transmembrane region" description="Helical" evidence="10">
    <location>
        <begin position="174"/>
        <end position="192"/>
    </location>
</feature>
<dbReference type="RefSeq" id="WP_336596507.1">
    <property type="nucleotide sequence ID" value="NZ_JACFYJ010000002.1"/>
</dbReference>
<feature type="transmembrane region" description="Helical" evidence="10">
    <location>
        <begin position="204"/>
        <end position="229"/>
    </location>
</feature>
<feature type="transmembrane region" description="Helical" evidence="10">
    <location>
        <begin position="57"/>
        <end position="80"/>
    </location>
</feature>
<proteinExistence type="predicted"/>
<keyword evidence="7" id="KW-0406">Ion transport</keyword>
<evidence type="ECO:0000256" key="9">
    <source>
        <dbReference type="ARBA" id="ARBA00023201"/>
    </source>
</evidence>
<gene>
    <name evidence="12" type="ORF">H3V53_02135</name>
</gene>
<evidence type="ECO:0000256" key="6">
    <source>
        <dbReference type="ARBA" id="ARBA00023053"/>
    </source>
</evidence>
<keyword evidence="4 10" id="KW-0812">Transmembrane</keyword>